<evidence type="ECO:0000313" key="3">
    <source>
        <dbReference type="Proteomes" id="UP001054252"/>
    </source>
</evidence>
<dbReference type="InterPro" id="IPR045334">
    <property type="entry name" value="INTS3"/>
</dbReference>
<evidence type="ECO:0000313" key="2">
    <source>
        <dbReference type="EMBL" id="GKV06370.1"/>
    </source>
</evidence>
<dbReference type="EMBL" id="BPVZ01000025">
    <property type="protein sequence ID" value="GKV06370.1"/>
    <property type="molecule type" value="Genomic_DNA"/>
</dbReference>
<name>A0AAV5J0I1_9ROSI</name>
<proteinExistence type="predicted"/>
<dbReference type="AlphaFoldDB" id="A0AAV5J0I1"/>
<dbReference type="PANTHER" id="PTHR13587">
    <property type="entry name" value="INTEGRATOR COMPLEX SUBUNIT 3"/>
    <property type="match status" value="1"/>
</dbReference>
<gene>
    <name evidence="2" type="ORF">SLEP1_g18270</name>
</gene>
<accession>A0AAV5J0I1</accession>
<keyword evidence="3" id="KW-1185">Reference proteome</keyword>
<comment type="caution">
    <text evidence="2">The sequence shown here is derived from an EMBL/GenBank/DDBJ whole genome shotgun (WGS) entry which is preliminary data.</text>
</comment>
<organism evidence="2 3">
    <name type="scientific">Rubroshorea leprosula</name>
    <dbReference type="NCBI Taxonomy" id="152421"/>
    <lineage>
        <taxon>Eukaryota</taxon>
        <taxon>Viridiplantae</taxon>
        <taxon>Streptophyta</taxon>
        <taxon>Embryophyta</taxon>
        <taxon>Tracheophyta</taxon>
        <taxon>Spermatophyta</taxon>
        <taxon>Magnoliopsida</taxon>
        <taxon>eudicotyledons</taxon>
        <taxon>Gunneridae</taxon>
        <taxon>Pentapetalae</taxon>
        <taxon>rosids</taxon>
        <taxon>malvids</taxon>
        <taxon>Malvales</taxon>
        <taxon>Dipterocarpaceae</taxon>
        <taxon>Rubroshorea</taxon>
    </lineage>
</organism>
<feature type="domain" description="Integrator complex subunit 3 N-terminal" evidence="1">
    <location>
        <begin position="45"/>
        <end position="456"/>
    </location>
</feature>
<dbReference type="PANTHER" id="PTHR13587:SF7">
    <property type="entry name" value="INTEGRATOR COMPLEX SUBUNIT 3"/>
    <property type="match status" value="1"/>
</dbReference>
<evidence type="ECO:0000259" key="1">
    <source>
        <dbReference type="Pfam" id="PF10189"/>
    </source>
</evidence>
<dbReference type="GO" id="GO:0005737">
    <property type="term" value="C:cytoplasm"/>
    <property type="evidence" value="ECO:0007669"/>
    <property type="project" value="TreeGrafter"/>
</dbReference>
<protein>
    <recommendedName>
        <fullName evidence="1">Integrator complex subunit 3 N-terminal domain-containing protein</fullName>
    </recommendedName>
</protein>
<sequence>MASELILLASYEAKNQLQLSLKKAFELLESKLRPPFPLTISNPEEYMHLNQAILYGVLCEPHKAKVHMKHLHAIVTDGYELFLSLLVKIVNELYLKLVDSAKNQLIWVTKEMVDVSAIGIDGLLVCLVRQVVGADFSEGNLWLCSELANLFLCKWDCLLEEEPLVMTSALYAYLRLLADHCRLSVDVKLDALKQLEIKFCVKLLREQFHLCLKIGRDLIRLLQDLVHVPEFKAIWKDLVLNPGKFRATGFLDISQLYRTRTSGCYFLLRITPEMETQLRFLLSCVKFGSQKRYQAWFAKKFLLRPGGEAVVVDIVRFICCSHHPSNEVIQSDIIPRWAVIGWLLTCCRKSYFEAVAKLALFYDWLFFDERVDNVMNIEPAMLLMVYSMPKYMKLTHSLLEFLLLLVDNYDLDRKSIIVRGVSSAFGTLVQKGVVCSMDVLTCCDVLSPFLRERLQNFLLGSNVGAPKDLQPVGVPADPMPLLSLPDMSIMVTPAASQKRKLQARGEMD</sequence>
<dbReference type="Pfam" id="PF10189">
    <property type="entry name" value="Ints3_N"/>
    <property type="match status" value="1"/>
</dbReference>
<dbReference type="InterPro" id="IPR019333">
    <property type="entry name" value="INTS3_N"/>
</dbReference>
<reference evidence="2 3" key="1">
    <citation type="journal article" date="2021" name="Commun. Biol.">
        <title>The genome of Shorea leprosula (Dipterocarpaceae) highlights the ecological relevance of drought in aseasonal tropical rainforests.</title>
        <authorList>
            <person name="Ng K.K.S."/>
            <person name="Kobayashi M.J."/>
            <person name="Fawcett J.A."/>
            <person name="Hatakeyama M."/>
            <person name="Paape T."/>
            <person name="Ng C.H."/>
            <person name="Ang C.C."/>
            <person name="Tnah L.H."/>
            <person name="Lee C.T."/>
            <person name="Nishiyama T."/>
            <person name="Sese J."/>
            <person name="O'Brien M.J."/>
            <person name="Copetti D."/>
            <person name="Mohd Noor M.I."/>
            <person name="Ong R.C."/>
            <person name="Putra M."/>
            <person name="Sireger I.Z."/>
            <person name="Indrioko S."/>
            <person name="Kosugi Y."/>
            <person name="Izuno A."/>
            <person name="Isagi Y."/>
            <person name="Lee S.L."/>
            <person name="Shimizu K.K."/>
        </authorList>
    </citation>
    <scope>NUCLEOTIDE SEQUENCE [LARGE SCALE GENOMIC DNA]</scope>
    <source>
        <strain evidence="2">214</strain>
    </source>
</reference>
<dbReference type="Proteomes" id="UP001054252">
    <property type="component" value="Unassembled WGS sequence"/>
</dbReference>